<sequence length="306" mass="33930">MSLHAAFAVCLYLLGYLVWPLPTLAAEAANGASVYAFGRHLLELGDHYRAITELKRFSLLFPDDPKQLAAQMLLGFAYEASTDYDSAIGSFRRLQQTEDGNDFNRLALFKLGEMRLQQRQYQQATQLFQRFLRQFPDGPLVDRTTYLLGVTHILEGQADAAKQRFTSLAPGSPWVHRANAIQGALDMAEPRPSKSPRVAGILAGILPGAGHLYLGKPRHAITALLLNGLFLTGATVAFLEGLEAAGVILLYFETGWYLGNINSAREGAHEFNRRHMQDVRDQLYKTYVPPGLTIKQLPGLGLNIQF</sequence>
<dbReference type="Proteomes" id="UP000019141">
    <property type="component" value="Unassembled WGS sequence"/>
</dbReference>
<reference evidence="2 3" key="1">
    <citation type="journal article" date="2014" name="Nature">
        <title>An environmental bacterial taxon with a large and distinct metabolic repertoire.</title>
        <authorList>
            <person name="Wilson M.C."/>
            <person name="Mori T."/>
            <person name="Ruckert C."/>
            <person name="Uria A.R."/>
            <person name="Helf M.J."/>
            <person name="Takada K."/>
            <person name="Gernert C."/>
            <person name="Steffens U.A."/>
            <person name="Heycke N."/>
            <person name="Schmitt S."/>
            <person name="Rinke C."/>
            <person name="Helfrich E.J."/>
            <person name="Brachmann A.O."/>
            <person name="Gurgui C."/>
            <person name="Wakimoto T."/>
            <person name="Kracht M."/>
            <person name="Crusemann M."/>
            <person name="Hentschel U."/>
            <person name="Abe I."/>
            <person name="Matsunaga S."/>
            <person name="Kalinowski J."/>
            <person name="Takeyama H."/>
            <person name="Piel J."/>
        </authorList>
    </citation>
    <scope>NUCLEOTIDE SEQUENCE [LARGE SCALE GENOMIC DNA]</scope>
    <source>
        <strain evidence="3">TSY1</strain>
    </source>
</reference>
<evidence type="ECO:0000313" key="2">
    <source>
        <dbReference type="EMBL" id="ETX02545.1"/>
    </source>
</evidence>
<dbReference type="SUPFAM" id="SSF48452">
    <property type="entry name" value="TPR-like"/>
    <property type="match status" value="1"/>
</dbReference>
<evidence type="ECO:0000313" key="3">
    <source>
        <dbReference type="Proteomes" id="UP000019141"/>
    </source>
</evidence>
<dbReference type="InterPro" id="IPR019734">
    <property type="entry name" value="TPR_rpt"/>
</dbReference>
<dbReference type="Gene3D" id="1.25.40.10">
    <property type="entry name" value="Tetratricopeptide repeat domain"/>
    <property type="match status" value="2"/>
</dbReference>
<dbReference type="Pfam" id="PF13174">
    <property type="entry name" value="TPR_6"/>
    <property type="match status" value="1"/>
</dbReference>
<proteinExistence type="predicted"/>
<dbReference type="InterPro" id="IPR011990">
    <property type="entry name" value="TPR-like_helical_dom_sf"/>
</dbReference>
<gene>
    <name evidence="2" type="ORF">ETSY1_03150</name>
</gene>
<evidence type="ECO:0000256" key="1">
    <source>
        <dbReference type="PROSITE-ProRule" id="PRU00339"/>
    </source>
</evidence>
<comment type="caution">
    <text evidence="2">The sequence shown here is derived from an EMBL/GenBank/DDBJ whole genome shotgun (WGS) entry which is preliminary data.</text>
</comment>
<dbReference type="Pfam" id="PF13432">
    <property type="entry name" value="TPR_16"/>
    <property type="match status" value="1"/>
</dbReference>
<keyword evidence="1" id="KW-0802">TPR repeat</keyword>
<keyword evidence="3" id="KW-1185">Reference proteome</keyword>
<dbReference type="AlphaFoldDB" id="W4LXA1"/>
<dbReference type="HOGENOM" id="CLU_069089_0_0_7"/>
<name>W4LXA1_ENTF1</name>
<feature type="repeat" description="TPR" evidence="1">
    <location>
        <begin position="105"/>
        <end position="138"/>
    </location>
</feature>
<dbReference type="EMBL" id="AZHW01000131">
    <property type="protein sequence ID" value="ETX02545.1"/>
    <property type="molecule type" value="Genomic_DNA"/>
</dbReference>
<organism evidence="2 3">
    <name type="scientific">Entotheonella factor</name>
    <dbReference type="NCBI Taxonomy" id="1429438"/>
    <lineage>
        <taxon>Bacteria</taxon>
        <taxon>Pseudomonadati</taxon>
        <taxon>Nitrospinota/Tectimicrobiota group</taxon>
        <taxon>Candidatus Tectimicrobiota</taxon>
        <taxon>Candidatus Entotheonellia</taxon>
        <taxon>Candidatus Entotheonellales</taxon>
        <taxon>Candidatus Entotheonellaceae</taxon>
        <taxon>Candidatus Entotheonella</taxon>
    </lineage>
</organism>
<dbReference type="PROSITE" id="PS50005">
    <property type="entry name" value="TPR"/>
    <property type="match status" value="1"/>
</dbReference>
<protein>
    <submittedName>
        <fullName evidence="2">Uncharacterized protein</fullName>
    </submittedName>
</protein>
<accession>W4LXA1</accession>